<evidence type="ECO:0000256" key="1">
    <source>
        <dbReference type="ARBA" id="ARBA00022741"/>
    </source>
</evidence>
<dbReference type="EMBL" id="KN838601">
    <property type="protein sequence ID" value="KIK01833.1"/>
    <property type="molecule type" value="Genomic_DNA"/>
</dbReference>
<reference evidence="7 8" key="1">
    <citation type="submission" date="2014-04" db="EMBL/GenBank/DDBJ databases">
        <authorList>
            <consortium name="DOE Joint Genome Institute"/>
            <person name="Kuo A."/>
            <person name="Kohler A."/>
            <person name="Nagy L.G."/>
            <person name="Floudas D."/>
            <person name="Copeland A."/>
            <person name="Barry K.W."/>
            <person name="Cichocki N."/>
            <person name="Veneault-Fourrey C."/>
            <person name="LaButti K."/>
            <person name="Lindquist E.A."/>
            <person name="Lipzen A."/>
            <person name="Lundell T."/>
            <person name="Morin E."/>
            <person name="Murat C."/>
            <person name="Sun H."/>
            <person name="Tunlid A."/>
            <person name="Henrissat B."/>
            <person name="Grigoriev I.V."/>
            <person name="Hibbett D.S."/>
            <person name="Martin F."/>
            <person name="Nordberg H.P."/>
            <person name="Cantor M.N."/>
            <person name="Hua S.X."/>
        </authorList>
    </citation>
    <scope>NUCLEOTIDE SEQUENCE [LARGE SCALE GENOMIC DNA]</scope>
    <source>
        <strain evidence="7 8">LaAM-08-1</strain>
    </source>
</reference>
<dbReference type="GO" id="GO:0005634">
    <property type="term" value="C:nucleus"/>
    <property type="evidence" value="ECO:0007669"/>
    <property type="project" value="TreeGrafter"/>
</dbReference>
<organism evidence="7 8">
    <name type="scientific">Laccaria amethystina LaAM-08-1</name>
    <dbReference type="NCBI Taxonomy" id="1095629"/>
    <lineage>
        <taxon>Eukaryota</taxon>
        <taxon>Fungi</taxon>
        <taxon>Dikarya</taxon>
        <taxon>Basidiomycota</taxon>
        <taxon>Agaricomycotina</taxon>
        <taxon>Agaricomycetes</taxon>
        <taxon>Agaricomycetidae</taxon>
        <taxon>Agaricales</taxon>
        <taxon>Agaricineae</taxon>
        <taxon>Hydnangiaceae</taxon>
        <taxon>Laccaria</taxon>
    </lineage>
</organism>
<dbReference type="PANTHER" id="PTHR45626">
    <property type="entry name" value="TRANSCRIPTION TERMINATION FACTOR 2-RELATED"/>
    <property type="match status" value="1"/>
</dbReference>
<dbReference type="Gene3D" id="3.40.50.10810">
    <property type="entry name" value="Tandem AAA-ATPase domain"/>
    <property type="match status" value="1"/>
</dbReference>
<dbReference type="GO" id="GO:0008094">
    <property type="term" value="F:ATP-dependent activity, acting on DNA"/>
    <property type="evidence" value="ECO:0007669"/>
    <property type="project" value="TreeGrafter"/>
</dbReference>
<dbReference type="PANTHER" id="PTHR45626:SF17">
    <property type="entry name" value="HELICASE-LIKE TRANSCRIPTION FACTOR"/>
    <property type="match status" value="1"/>
</dbReference>
<keyword evidence="1" id="KW-0547">Nucleotide-binding</keyword>
<evidence type="ECO:0000313" key="7">
    <source>
        <dbReference type="EMBL" id="KIK01833.1"/>
    </source>
</evidence>
<dbReference type="GO" id="GO:0005524">
    <property type="term" value="F:ATP binding"/>
    <property type="evidence" value="ECO:0007669"/>
    <property type="project" value="UniProtKB-KW"/>
</dbReference>
<dbReference type="Proteomes" id="UP000054477">
    <property type="component" value="Unassembled WGS sequence"/>
</dbReference>
<feature type="region of interest" description="Disordered" evidence="5">
    <location>
        <begin position="224"/>
        <end position="255"/>
    </location>
</feature>
<dbReference type="GO" id="GO:0016787">
    <property type="term" value="F:hydrolase activity"/>
    <property type="evidence" value="ECO:0007669"/>
    <property type="project" value="UniProtKB-KW"/>
</dbReference>
<dbReference type="GO" id="GO:0006281">
    <property type="term" value="P:DNA repair"/>
    <property type="evidence" value="ECO:0007669"/>
    <property type="project" value="TreeGrafter"/>
</dbReference>
<dbReference type="Pfam" id="PF00176">
    <property type="entry name" value="SNF2-rel_dom"/>
    <property type="match status" value="1"/>
</dbReference>
<keyword evidence="8" id="KW-1185">Reference proteome</keyword>
<dbReference type="InterPro" id="IPR027417">
    <property type="entry name" value="P-loop_NTPase"/>
</dbReference>
<evidence type="ECO:0000256" key="4">
    <source>
        <dbReference type="ARBA" id="ARBA00022840"/>
    </source>
</evidence>
<keyword evidence="4" id="KW-0067">ATP-binding</keyword>
<protein>
    <recommendedName>
        <fullName evidence="6">SNF2 N-terminal domain-containing protein</fullName>
    </recommendedName>
</protein>
<dbReference type="InterPro" id="IPR050628">
    <property type="entry name" value="SNF2_RAD54_helicase_TF"/>
</dbReference>
<proteinExistence type="predicted"/>
<dbReference type="InterPro" id="IPR000330">
    <property type="entry name" value="SNF2_N"/>
</dbReference>
<dbReference type="OrthoDB" id="5244662at2759"/>
<dbReference type="STRING" id="1095629.A0A0C9Y177"/>
<accession>A0A0C9Y177</accession>
<dbReference type="AlphaFoldDB" id="A0A0C9Y177"/>
<keyword evidence="2" id="KW-0378">Hydrolase</keyword>
<gene>
    <name evidence="7" type="ORF">K443DRAFT_548633</name>
</gene>
<reference evidence="8" key="2">
    <citation type="submission" date="2015-01" db="EMBL/GenBank/DDBJ databases">
        <title>Evolutionary Origins and Diversification of the Mycorrhizal Mutualists.</title>
        <authorList>
            <consortium name="DOE Joint Genome Institute"/>
            <consortium name="Mycorrhizal Genomics Consortium"/>
            <person name="Kohler A."/>
            <person name="Kuo A."/>
            <person name="Nagy L.G."/>
            <person name="Floudas D."/>
            <person name="Copeland A."/>
            <person name="Barry K.W."/>
            <person name="Cichocki N."/>
            <person name="Veneault-Fourrey C."/>
            <person name="LaButti K."/>
            <person name="Lindquist E.A."/>
            <person name="Lipzen A."/>
            <person name="Lundell T."/>
            <person name="Morin E."/>
            <person name="Murat C."/>
            <person name="Riley R."/>
            <person name="Ohm R."/>
            <person name="Sun H."/>
            <person name="Tunlid A."/>
            <person name="Henrissat B."/>
            <person name="Grigoriev I.V."/>
            <person name="Hibbett D.S."/>
            <person name="Martin F."/>
        </authorList>
    </citation>
    <scope>NUCLEOTIDE SEQUENCE [LARGE SCALE GENOMIC DNA]</scope>
    <source>
        <strain evidence="8">LaAM-08-1</strain>
    </source>
</reference>
<evidence type="ECO:0000256" key="5">
    <source>
        <dbReference type="SAM" id="MobiDB-lite"/>
    </source>
</evidence>
<dbReference type="HOGENOM" id="CLU_1090152_0_0_1"/>
<evidence type="ECO:0000313" key="8">
    <source>
        <dbReference type="Proteomes" id="UP000054477"/>
    </source>
</evidence>
<dbReference type="SUPFAM" id="SSF52540">
    <property type="entry name" value="P-loop containing nucleoside triphosphate hydrolases"/>
    <property type="match status" value="1"/>
</dbReference>
<feature type="domain" description="SNF2 N-terminal" evidence="6">
    <location>
        <begin position="51"/>
        <end position="210"/>
    </location>
</feature>
<keyword evidence="3" id="KW-0347">Helicase</keyword>
<evidence type="ECO:0000259" key="6">
    <source>
        <dbReference type="Pfam" id="PF00176"/>
    </source>
</evidence>
<evidence type="ECO:0000256" key="3">
    <source>
        <dbReference type="ARBA" id="ARBA00022806"/>
    </source>
</evidence>
<dbReference type="InterPro" id="IPR038718">
    <property type="entry name" value="SNF2-like_sf"/>
</dbReference>
<sequence length="255" mass="29499">MSRYSRFVDYWEQQEEAARLNNLPLPNRSNPTKEQTTDLEELGCAVYIVLWDRIYGDEGHAMRNPESKSLAAFYALLTRFIVIITATPAQNSLRDFQAYFRLLRVKYMNLEDLEHFDRYVTKPLSGTDEREIAKATQGLQYVLEEMMIYRPPCMSDGRMLLRLPNKYRHDIVVTLNSVERAVYNYILNYLVAKHLIGIYAALTRLRQVCSQIQLLAGSLPPTTDIPVDDEIFDSPPSSREPPLDPDPTSDEMRAR</sequence>
<evidence type="ECO:0000256" key="2">
    <source>
        <dbReference type="ARBA" id="ARBA00022801"/>
    </source>
</evidence>
<name>A0A0C9Y177_9AGAR</name>